<dbReference type="InterPro" id="IPR045341">
    <property type="entry name" value="DUF6532"/>
</dbReference>
<dbReference type="InParanoid" id="A0A0C3DU73"/>
<keyword evidence="3" id="KW-1185">Reference proteome</keyword>
<reference evidence="3" key="2">
    <citation type="submission" date="2015-01" db="EMBL/GenBank/DDBJ databases">
        <title>Evolutionary Origins and Diversification of the Mycorrhizal Mutualists.</title>
        <authorList>
            <consortium name="DOE Joint Genome Institute"/>
            <consortium name="Mycorrhizal Genomics Consortium"/>
            <person name="Kohler A."/>
            <person name="Kuo A."/>
            <person name="Nagy L.G."/>
            <person name="Floudas D."/>
            <person name="Copeland A."/>
            <person name="Barry K.W."/>
            <person name="Cichocki N."/>
            <person name="Veneault-Fourrey C."/>
            <person name="LaButti K."/>
            <person name="Lindquist E.A."/>
            <person name="Lipzen A."/>
            <person name="Lundell T."/>
            <person name="Morin E."/>
            <person name="Murat C."/>
            <person name="Riley R."/>
            <person name="Ohm R."/>
            <person name="Sun H."/>
            <person name="Tunlid A."/>
            <person name="Henrissat B."/>
            <person name="Grigoriev I.V."/>
            <person name="Hibbett D.S."/>
            <person name="Martin F."/>
        </authorList>
    </citation>
    <scope>NUCLEOTIDE SEQUENCE [LARGE SCALE GENOMIC DNA]</scope>
    <source>
        <strain evidence="3">Foug A</strain>
    </source>
</reference>
<feature type="domain" description="DUF6532" evidence="1">
    <location>
        <begin position="5"/>
        <end position="125"/>
    </location>
</feature>
<name>A0A0C3DU73_9AGAM</name>
<dbReference type="Pfam" id="PF20149">
    <property type="entry name" value="DUF6532"/>
    <property type="match status" value="1"/>
</dbReference>
<evidence type="ECO:0000313" key="2">
    <source>
        <dbReference type="EMBL" id="KIM59739.1"/>
    </source>
</evidence>
<proteinExistence type="predicted"/>
<gene>
    <name evidence="2" type="ORF">SCLCIDRAFT_27134</name>
</gene>
<dbReference type="HOGENOM" id="CLU_038181_1_0_1"/>
<dbReference type="STRING" id="1036808.A0A0C3DU73"/>
<organism evidence="2 3">
    <name type="scientific">Scleroderma citrinum Foug A</name>
    <dbReference type="NCBI Taxonomy" id="1036808"/>
    <lineage>
        <taxon>Eukaryota</taxon>
        <taxon>Fungi</taxon>
        <taxon>Dikarya</taxon>
        <taxon>Basidiomycota</taxon>
        <taxon>Agaricomycotina</taxon>
        <taxon>Agaricomycetes</taxon>
        <taxon>Agaricomycetidae</taxon>
        <taxon>Boletales</taxon>
        <taxon>Sclerodermatineae</taxon>
        <taxon>Sclerodermataceae</taxon>
        <taxon>Scleroderma</taxon>
    </lineage>
</organism>
<evidence type="ECO:0000259" key="1">
    <source>
        <dbReference type="Pfam" id="PF20149"/>
    </source>
</evidence>
<dbReference type="Proteomes" id="UP000053989">
    <property type="component" value="Unassembled WGS sequence"/>
</dbReference>
<dbReference type="EMBL" id="KN822070">
    <property type="protein sequence ID" value="KIM59739.1"/>
    <property type="molecule type" value="Genomic_DNA"/>
</dbReference>
<dbReference type="AlphaFoldDB" id="A0A0C3DU73"/>
<evidence type="ECO:0000313" key="3">
    <source>
        <dbReference type="Proteomes" id="UP000053989"/>
    </source>
</evidence>
<accession>A0A0C3DU73</accession>
<protein>
    <recommendedName>
        <fullName evidence="1">DUF6532 domain-containing protein</fullName>
    </recommendedName>
</protein>
<reference evidence="2 3" key="1">
    <citation type="submission" date="2014-04" db="EMBL/GenBank/DDBJ databases">
        <authorList>
            <consortium name="DOE Joint Genome Institute"/>
            <person name="Kuo A."/>
            <person name="Kohler A."/>
            <person name="Nagy L.G."/>
            <person name="Floudas D."/>
            <person name="Copeland A."/>
            <person name="Barry K.W."/>
            <person name="Cichocki N."/>
            <person name="Veneault-Fourrey C."/>
            <person name="LaButti K."/>
            <person name="Lindquist E.A."/>
            <person name="Lipzen A."/>
            <person name="Lundell T."/>
            <person name="Morin E."/>
            <person name="Murat C."/>
            <person name="Sun H."/>
            <person name="Tunlid A."/>
            <person name="Henrissat B."/>
            <person name="Grigoriev I.V."/>
            <person name="Hibbett D.S."/>
            <person name="Martin F."/>
            <person name="Nordberg H.P."/>
            <person name="Cantor M.N."/>
            <person name="Hua S.X."/>
        </authorList>
    </citation>
    <scope>NUCLEOTIDE SEQUENCE [LARGE SCALE GENOMIC DNA]</scope>
    <source>
        <strain evidence="2 3">Foug A</strain>
    </source>
</reference>
<sequence length="186" mass="21138">MFNFLSSSQTKLAIKKNHTLAEEIKEGANFAFKHRALLQDDCHGFLKVPIIQKIINTMWFANKNNEGIKHHTHFKPFPLPALALVLTAIECCIDEWMTGTHADIPFMVQNYCATYDSHLKCLQDFDEVTKEFGVLNGIHTRIFEDGHIHSRVAALSMQLQNVVSAQIIAVAIKEHQEGSMMENEMD</sequence>
<dbReference type="OrthoDB" id="3268553at2759"/>